<dbReference type="GO" id="GO:0008010">
    <property type="term" value="F:structural constituent of chitin-based larval cuticle"/>
    <property type="evidence" value="ECO:0007669"/>
    <property type="project" value="TreeGrafter"/>
</dbReference>
<keyword evidence="1" id="KW-0193">Cuticle</keyword>
<dbReference type="FunCoup" id="A0A6P9A705">
    <property type="interactions" value="26"/>
</dbReference>
<feature type="compositionally biased region" description="Low complexity" evidence="2">
    <location>
        <begin position="27"/>
        <end position="46"/>
    </location>
</feature>
<dbReference type="PANTHER" id="PTHR10380">
    <property type="entry name" value="CUTICLE PROTEIN"/>
    <property type="match status" value="1"/>
</dbReference>
<dbReference type="Pfam" id="PF00379">
    <property type="entry name" value="Chitin_bind_4"/>
    <property type="match status" value="1"/>
</dbReference>
<organism evidence="4">
    <name type="scientific">Thrips palmi</name>
    <name type="common">Melon thrips</name>
    <dbReference type="NCBI Taxonomy" id="161013"/>
    <lineage>
        <taxon>Eukaryota</taxon>
        <taxon>Metazoa</taxon>
        <taxon>Ecdysozoa</taxon>
        <taxon>Arthropoda</taxon>
        <taxon>Hexapoda</taxon>
        <taxon>Insecta</taxon>
        <taxon>Pterygota</taxon>
        <taxon>Neoptera</taxon>
        <taxon>Paraneoptera</taxon>
        <taxon>Thysanoptera</taxon>
        <taxon>Terebrantia</taxon>
        <taxon>Thripoidea</taxon>
        <taxon>Thripidae</taxon>
        <taxon>Thrips</taxon>
    </lineage>
</organism>
<sequence>MVTEYACLPLQLAQQLAQQQQHAVHQVNQVQLSSATSASPSPSPATVEDDDDDEEDNDAVPNPNRRQSLPSLTPFKVTPSNFLVTPSTLELDDDIPQSGFTPSVPRRPQQQPQVFRPSPPLDLDNNAFSPAPRPQPPQPQQQIQVNELPRSNWRKLLTYRQTMFQNFPKARPTPAPRPVRPQHVPQAQPRPVVKARPQGTTGGSKFQRDKKPVAQVLRRYREDNPDGSITWGYENDDGSFKEETIGVDCMVRGKYGYIDPDGNRREYTYQSGIPCTPAPAGQAQADDQEGGYIDYQNNQYVLPNGQAIDLDDMVKNRKRKPVGKNRNFN</sequence>
<dbReference type="KEGG" id="tpal:117652718"/>
<evidence type="ECO:0000313" key="3">
    <source>
        <dbReference type="Proteomes" id="UP000515158"/>
    </source>
</evidence>
<evidence type="ECO:0000256" key="2">
    <source>
        <dbReference type="SAM" id="MobiDB-lite"/>
    </source>
</evidence>
<feature type="compositionally biased region" description="Polar residues" evidence="2">
    <location>
        <begin position="78"/>
        <end position="88"/>
    </location>
</feature>
<keyword evidence="3" id="KW-1185">Reference proteome</keyword>
<feature type="region of interest" description="Disordered" evidence="2">
    <location>
        <begin position="27"/>
        <end position="149"/>
    </location>
</feature>
<name>A0A6P9A705_THRPL</name>
<evidence type="ECO:0000313" key="4">
    <source>
        <dbReference type="RefSeq" id="XP_034253702.1"/>
    </source>
</evidence>
<accession>A0A6P9A705</accession>
<dbReference type="GeneID" id="117652718"/>
<evidence type="ECO:0000256" key="1">
    <source>
        <dbReference type="PROSITE-ProRule" id="PRU00497"/>
    </source>
</evidence>
<dbReference type="GO" id="GO:0062129">
    <property type="term" value="C:chitin-based extracellular matrix"/>
    <property type="evidence" value="ECO:0007669"/>
    <property type="project" value="TreeGrafter"/>
</dbReference>
<feature type="compositionally biased region" description="Low complexity" evidence="2">
    <location>
        <begin position="102"/>
        <end position="116"/>
    </location>
</feature>
<gene>
    <name evidence="4" type="primary">LOC117652718</name>
</gene>
<dbReference type="InterPro" id="IPR000618">
    <property type="entry name" value="Insect_cuticle"/>
</dbReference>
<dbReference type="AlphaFoldDB" id="A0A6P9A705"/>
<dbReference type="OrthoDB" id="7222477at2759"/>
<protein>
    <submittedName>
        <fullName evidence="4">DNA translocase FtsK</fullName>
    </submittedName>
</protein>
<dbReference type="InParanoid" id="A0A6P9A705"/>
<proteinExistence type="predicted"/>
<dbReference type="RefSeq" id="XP_034253702.1">
    <property type="nucleotide sequence ID" value="XM_034397811.1"/>
</dbReference>
<feature type="region of interest" description="Disordered" evidence="2">
    <location>
        <begin position="168"/>
        <end position="211"/>
    </location>
</feature>
<dbReference type="PANTHER" id="PTHR10380:SF2">
    <property type="entry name" value="AGAP003037-PA"/>
    <property type="match status" value="1"/>
</dbReference>
<dbReference type="PROSITE" id="PS51155">
    <property type="entry name" value="CHIT_BIND_RR_2"/>
    <property type="match status" value="1"/>
</dbReference>
<dbReference type="InterPro" id="IPR050468">
    <property type="entry name" value="Cuticle_Struct_Prot"/>
</dbReference>
<dbReference type="Proteomes" id="UP000515158">
    <property type="component" value="Unplaced"/>
</dbReference>
<feature type="compositionally biased region" description="Acidic residues" evidence="2">
    <location>
        <begin position="47"/>
        <end position="58"/>
    </location>
</feature>
<reference evidence="4" key="1">
    <citation type="submission" date="2025-08" db="UniProtKB">
        <authorList>
            <consortium name="RefSeq"/>
        </authorList>
    </citation>
    <scope>IDENTIFICATION</scope>
    <source>
        <tissue evidence="4">Total insect</tissue>
    </source>
</reference>